<keyword evidence="5" id="KW-0175">Coiled coil</keyword>
<protein>
    <submittedName>
        <fullName evidence="10">Tripartite motif-containing 13</fullName>
    </submittedName>
</protein>
<dbReference type="InterPro" id="IPR000315">
    <property type="entry name" value="Znf_B-box"/>
</dbReference>
<dbReference type="InterPro" id="IPR001841">
    <property type="entry name" value="Znf_RING"/>
</dbReference>
<dbReference type="InterPro" id="IPR047153">
    <property type="entry name" value="TRIM45/56/19-like"/>
</dbReference>
<dbReference type="Pfam" id="PF00643">
    <property type="entry name" value="zf-B_box"/>
    <property type="match status" value="1"/>
</dbReference>
<dbReference type="RefSeq" id="XP_005094252.1">
    <property type="nucleotide sequence ID" value="XM_005094195.3"/>
</dbReference>
<evidence type="ECO:0000256" key="5">
    <source>
        <dbReference type="SAM" id="Coils"/>
    </source>
</evidence>
<dbReference type="Proteomes" id="UP000694888">
    <property type="component" value="Unplaced"/>
</dbReference>
<evidence type="ECO:0000256" key="2">
    <source>
        <dbReference type="ARBA" id="ARBA00022771"/>
    </source>
</evidence>
<organism evidence="9 10">
    <name type="scientific">Aplysia californica</name>
    <name type="common">California sea hare</name>
    <dbReference type="NCBI Taxonomy" id="6500"/>
    <lineage>
        <taxon>Eukaryota</taxon>
        <taxon>Metazoa</taxon>
        <taxon>Spiralia</taxon>
        <taxon>Lophotrochozoa</taxon>
        <taxon>Mollusca</taxon>
        <taxon>Gastropoda</taxon>
        <taxon>Heterobranchia</taxon>
        <taxon>Euthyneura</taxon>
        <taxon>Tectipleura</taxon>
        <taxon>Aplysiida</taxon>
        <taxon>Aplysioidea</taxon>
        <taxon>Aplysiidae</taxon>
        <taxon>Aplysia</taxon>
    </lineage>
</organism>
<dbReference type="Gene3D" id="3.30.40.10">
    <property type="entry name" value="Zinc/RING finger domain, C3HC4 (zinc finger)"/>
    <property type="match status" value="1"/>
</dbReference>
<dbReference type="CDD" id="cd19756">
    <property type="entry name" value="Bbox2"/>
    <property type="match status" value="1"/>
</dbReference>
<dbReference type="PROSITE" id="PS50119">
    <property type="entry name" value="ZF_BBOX"/>
    <property type="match status" value="1"/>
</dbReference>
<dbReference type="GeneID" id="101850319"/>
<feature type="domain" description="RING-type" evidence="7">
    <location>
        <begin position="14"/>
        <end position="62"/>
    </location>
</feature>
<dbReference type="SUPFAM" id="SSF57845">
    <property type="entry name" value="B-box zinc-binding domain"/>
    <property type="match status" value="1"/>
</dbReference>
<dbReference type="PANTHER" id="PTHR25462:SF296">
    <property type="entry name" value="MEIOTIC P26, ISOFORM F"/>
    <property type="match status" value="1"/>
</dbReference>
<dbReference type="Pfam" id="PF00097">
    <property type="entry name" value="zf-C3HC4"/>
    <property type="match status" value="1"/>
</dbReference>
<dbReference type="Gene3D" id="3.30.160.60">
    <property type="entry name" value="Classic Zinc Finger"/>
    <property type="match status" value="1"/>
</dbReference>
<dbReference type="PROSITE" id="PS00518">
    <property type="entry name" value="ZF_RING_1"/>
    <property type="match status" value="1"/>
</dbReference>
<evidence type="ECO:0000256" key="1">
    <source>
        <dbReference type="ARBA" id="ARBA00022723"/>
    </source>
</evidence>
<keyword evidence="2 4" id="KW-0863">Zinc-finger</keyword>
<evidence type="ECO:0000256" key="4">
    <source>
        <dbReference type="PROSITE-ProRule" id="PRU00024"/>
    </source>
</evidence>
<accession>A0ABM0JI94</accession>
<evidence type="ECO:0000313" key="10">
    <source>
        <dbReference type="RefSeq" id="XP_005094252.1"/>
    </source>
</evidence>
<evidence type="ECO:0000259" key="7">
    <source>
        <dbReference type="PROSITE" id="PS50089"/>
    </source>
</evidence>
<dbReference type="InterPro" id="IPR017907">
    <property type="entry name" value="Znf_RING_CS"/>
</dbReference>
<feature type="region of interest" description="Disordered" evidence="6">
    <location>
        <begin position="354"/>
        <end position="376"/>
    </location>
</feature>
<proteinExistence type="predicted"/>
<name>A0ABM0JI94_APLCA</name>
<keyword evidence="1" id="KW-0479">Metal-binding</keyword>
<reference evidence="10" key="1">
    <citation type="submission" date="2025-08" db="UniProtKB">
        <authorList>
            <consortium name="RefSeq"/>
        </authorList>
    </citation>
    <scope>IDENTIFICATION</scope>
</reference>
<evidence type="ECO:0000259" key="8">
    <source>
        <dbReference type="PROSITE" id="PS50119"/>
    </source>
</evidence>
<evidence type="ECO:0000256" key="3">
    <source>
        <dbReference type="ARBA" id="ARBA00022833"/>
    </source>
</evidence>
<evidence type="ECO:0000256" key="6">
    <source>
        <dbReference type="SAM" id="MobiDB-lite"/>
    </source>
</evidence>
<dbReference type="PROSITE" id="PS50089">
    <property type="entry name" value="ZF_RING_2"/>
    <property type="match status" value="1"/>
</dbReference>
<dbReference type="InterPro" id="IPR013083">
    <property type="entry name" value="Znf_RING/FYVE/PHD"/>
</dbReference>
<dbReference type="SMART" id="SM00184">
    <property type="entry name" value="RING"/>
    <property type="match status" value="1"/>
</dbReference>
<dbReference type="SUPFAM" id="SSF57850">
    <property type="entry name" value="RING/U-box"/>
    <property type="match status" value="1"/>
</dbReference>
<feature type="coiled-coil region" evidence="5">
    <location>
        <begin position="198"/>
        <end position="225"/>
    </location>
</feature>
<feature type="domain" description="B box-type" evidence="8">
    <location>
        <begin position="109"/>
        <end position="143"/>
    </location>
</feature>
<evidence type="ECO:0000313" key="9">
    <source>
        <dbReference type="Proteomes" id="UP000694888"/>
    </source>
</evidence>
<sequence>MMSTLGKLKEFLTCGICLGLLKEPKILDCLHRFCEACIHKHILQQNQEQLRYDQGFCCPTCRHKTAVSNSKRSPQKWAARLQTDTGFKNLVQFVQTQANMPQGQNVFSGSYHLCPVHPDEKNDLYCNDCACVICHLCAGTTHRKCAEVVVLVNAANERRLKAQESVHHTLAKLKETLTSLESCGERVSEIKGLRTNAEAAIKERANTLKKTLAQAEAKLLHVLDERCKSIEENIIGPLGGYNDKFVTMKKNLASLSGNLRSISDHDLLSGDVIEKAKGSVDDGDSEIKACEALLDELSDVRLTFQSSSGLNISLGTLVAISEREDPNSLAAQQAKGEVALSKLRTLREAVATGGVTTGDDGSLATPESAVSVSDTSPAVKAAAAKGKDGDGCEDDLDFHFGVQESDKPTAPLLSRLNQAVKFPASKRSHSVYEYFSARSRKQVPLTESPPAP</sequence>
<gene>
    <name evidence="10" type="primary">LOC101850319</name>
</gene>
<dbReference type="InterPro" id="IPR018957">
    <property type="entry name" value="Znf_C3HC4_RING-type"/>
</dbReference>
<keyword evidence="9" id="KW-1185">Reference proteome</keyword>
<dbReference type="PANTHER" id="PTHR25462">
    <property type="entry name" value="BONUS, ISOFORM C-RELATED"/>
    <property type="match status" value="1"/>
</dbReference>
<keyword evidence="3" id="KW-0862">Zinc</keyword>